<name>A0A098LAV5_9BACT</name>
<protein>
    <submittedName>
        <fullName evidence="1">Uncharacterized protein</fullName>
    </submittedName>
</protein>
<evidence type="ECO:0000313" key="2">
    <source>
        <dbReference type="Proteomes" id="UP000030185"/>
    </source>
</evidence>
<reference evidence="1 2" key="1">
    <citation type="submission" date="2014-09" db="EMBL/GenBank/DDBJ databases">
        <title>Sporocytophaga myxococcoides PG-01 genome sequencing.</title>
        <authorList>
            <person name="Liu L."/>
            <person name="Gao P.J."/>
            <person name="Chen G.J."/>
            <person name="Wang L.S."/>
        </authorList>
    </citation>
    <scope>NUCLEOTIDE SEQUENCE [LARGE SCALE GENOMIC DNA]</scope>
    <source>
        <strain evidence="1 2">PG-01</strain>
    </source>
</reference>
<dbReference type="eggNOG" id="ENOG502Z87F">
    <property type="taxonomic scope" value="Bacteria"/>
</dbReference>
<evidence type="ECO:0000313" key="1">
    <source>
        <dbReference type="EMBL" id="GAL83582.1"/>
    </source>
</evidence>
<proteinExistence type="predicted"/>
<organism evidence="1 2">
    <name type="scientific">Sporocytophaga myxococcoides</name>
    <dbReference type="NCBI Taxonomy" id="153721"/>
    <lineage>
        <taxon>Bacteria</taxon>
        <taxon>Pseudomonadati</taxon>
        <taxon>Bacteroidota</taxon>
        <taxon>Cytophagia</taxon>
        <taxon>Cytophagales</taxon>
        <taxon>Cytophagaceae</taxon>
        <taxon>Sporocytophaga</taxon>
    </lineage>
</organism>
<comment type="caution">
    <text evidence="1">The sequence shown here is derived from an EMBL/GenBank/DDBJ whole genome shotgun (WGS) entry which is preliminary data.</text>
</comment>
<dbReference type="EMBL" id="BBLT01000001">
    <property type="protein sequence ID" value="GAL83582.1"/>
    <property type="molecule type" value="Genomic_DNA"/>
</dbReference>
<dbReference type="STRING" id="153721.MYP_809"/>
<dbReference type="OrthoDB" id="5464610at2"/>
<sequence>MIENLGEYPRGLEETIKFPLIEALYGRRARRFLLGAEIPDGPLKYKSSKAPVPLDALEQMLILNSCAGNTGWHSMIHRAEKYAPHIANYSAAAGGRTFPSAAGFHTSEIFYTDDFGVYFLPTRDAPSLVSYDNDRFNLKYWLEVHAARKIRLSDKRLYIPHSEPYMEPHNTWCVNKPGSTLIIPVADVAQHMLAILCFVVQNGYCIFDDIKGLPIPGLDKFSKLVDLNNPYPLTFIEQYALTEATSELSASCYAGMLMLQAMGLGGWMFDGIDRFSILGASGNPEVPGLGFIFNKNLKYSLPDITGLPGVFEGFCPPHFKTMEDATRALVKRKFSVGGPYHRDTAGPWKESSRIRSSAQMHSEEFIACVSTMAQYIYDTYERFPATVPSIFCLTYLQAHHLDLDFYDYYYKEGAYLKTHKHHMEWWRH</sequence>
<keyword evidence="2" id="KW-1185">Reference proteome</keyword>
<accession>A0A098LAV5</accession>
<gene>
    <name evidence="1" type="ORF">MYP_809</name>
</gene>
<dbReference type="Proteomes" id="UP000030185">
    <property type="component" value="Unassembled WGS sequence"/>
</dbReference>
<dbReference type="AlphaFoldDB" id="A0A098LAV5"/>